<accession>A0A0L6TVY8</accession>
<dbReference type="AlphaFoldDB" id="A0A0L6TVY8"/>
<evidence type="ECO:0000313" key="2">
    <source>
        <dbReference type="Proteomes" id="UP000036873"/>
    </source>
</evidence>
<organism evidence="1 2">
    <name type="scientific">Acetobacterium bakii</name>
    <dbReference type="NCBI Taxonomy" id="52689"/>
    <lineage>
        <taxon>Bacteria</taxon>
        <taxon>Bacillati</taxon>
        <taxon>Bacillota</taxon>
        <taxon>Clostridia</taxon>
        <taxon>Eubacteriales</taxon>
        <taxon>Eubacteriaceae</taxon>
        <taxon>Acetobacterium</taxon>
    </lineage>
</organism>
<dbReference type="Proteomes" id="UP000036873">
    <property type="component" value="Unassembled WGS sequence"/>
</dbReference>
<reference evidence="2" key="1">
    <citation type="submission" date="2015-07" db="EMBL/GenBank/DDBJ databases">
        <title>Draft genome sequence of Acetobacterium bakii DSM 8293, a potential psychrophilic chemical producer through syngas fermentation.</title>
        <authorList>
            <person name="Song Y."/>
            <person name="Hwang S."/>
            <person name="Cho B.-K."/>
        </authorList>
    </citation>
    <scope>NUCLEOTIDE SEQUENCE [LARGE SCALE GENOMIC DNA]</scope>
    <source>
        <strain evidence="2">DSM 8239</strain>
    </source>
</reference>
<evidence type="ECO:0000313" key="1">
    <source>
        <dbReference type="EMBL" id="KNZ40413.1"/>
    </source>
</evidence>
<comment type="caution">
    <text evidence="1">The sequence shown here is derived from an EMBL/GenBank/DDBJ whole genome shotgun (WGS) entry which is preliminary data.</text>
</comment>
<dbReference type="STRING" id="52689.AKG39_17800"/>
<gene>
    <name evidence="1" type="ORF">AKG39_17800</name>
</gene>
<dbReference type="OrthoDB" id="570195at2"/>
<dbReference type="EMBL" id="LGYO01000062">
    <property type="protein sequence ID" value="KNZ40413.1"/>
    <property type="molecule type" value="Genomic_DNA"/>
</dbReference>
<name>A0A0L6TVY8_9FIRM</name>
<dbReference type="RefSeq" id="WP_050741748.1">
    <property type="nucleotide sequence ID" value="NZ_LGYO01000062.1"/>
</dbReference>
<keyword evidence="2" id="KW-1185">Reference proteome</keyword>
<proteinExistence type="predicted"/>
<protein>
    <recommendedName>
        <fullName evidence="3">DUF3862 domain-containing protein</fullName>
    </recommendedName>
</protein>
<dbReference type="Gene3D" id="3.10.450.730">
    <property type="entry name" value="BLIP domain"/>
    <property type="match status" value="1"/>
</dbReference>
<evidence type="ECO:0008006" key="3">
    <source>
        <dbReference type="Google" id="ProtNLM"/>
    </source>
</evidence>
<sequence length="183" mass="19659">MVKQYLKGVLLGSILLAGVVLLCAGCGQKEAESTDPSNFYNKVQIGQTKEDAEKALGVESTELDKGLNYVDEKTAYGVTVNYDDGDLVVFKSLAIPDSTYLDGLSQANVTKEQAASITEGMTYDAVKTILGGVDGIEVTCVKNTKDPATPVNVMAWVNTDRSVVYVTFMGIRGTAKIAEFRQQ</sequence>